<dbReference type="PANTHER" id="PTHR47977">
    <property type="entry name" value="RAS-RELATED PROTEIN RAB"/>
    <property type="match status" value="1"/>
</dbReference>
<dbReference type="InterPro" id="IPR005225">
    <property type="entry name" value="Small_GTP-bd"/>
</dbReference>
<evidence type="ECO:0000313" key="11">
    <source>
        <dbReference type="EMBL" id="KAG7468204.1"/>
    </source>
</evidence>
<feature type="domain" description="EF-hand" evidence="10">
    <location>
        <begin position="35"/>
        <end position="70"/>
    </location>
</feature>
<dbReference type="Gene3D" id="3.40.50.300">
    <property type="entry name" value="P-loop containing nucleotide triphosphate hydrolases"/>
    <property type="match status" value="1"/>
</dbReference>
<comment type="caution">
    <text evidence="11">The sequence shown here is derived from an EMBL/GenBank/DDBJ whole genome shotgun (WGS) entry which is preliminary data.</text>
</comment>
<evidence type="ECO:0000256" key="8">
    <source>
        <dbReference type="SAM" id="Coils"/>
    </source>
</evidence>
<evidence type="ECO:0000256" key="2">
    <source>
        <dbReference type="ARBA" id="ARBA00022490"/>
    </source>
</evidence>
<keyword evidence="3" id="KW-0479">Metal-binding</keyword>
<dbReference type="InterPro" id="IPR001806">
    <property type="entry name" value="Small_GTPase"/>
</dbReference>
<dbReference type="FunFam" id="3.40.50.300:FF:001348">
    <property type="entry name" value="Ras and EF-hand domain-containing protein"/>
    <property type="match status" value="1"/>
</dbReference>
<reference evidence="11" key="1">
    <citation type="submission" date="2021-01" db="EMBL/GenBank/DDBJ databases">
        <authorList>
            <person name="Zahm M."/>
            <person name="Roques C."/>
            <person name="Cabau C."/>
            <person name="Klopp C."/>
            <person name="Donnadieu C."/>
            <person name="Jouanno E."/>
            <person name="Lampietro C."/>
            <person name="Louis A."/>
            <person name="Herpin A."/>
            <person name="Echchiki A."/>
            <person name="Berthelot C."/>
            <person name="Parey E."/>
            <person name="Roest-Crollius H."/>
            <person name="Braasch I."/>
            <person name="Postlethwait J."/>
            <person name="Bobe J."/>
            <person name="Montfort J."/>
            <person name="Bouchez O."/>
            <person name="Begum T."/>
            <person name="Mejri S."/>
            <person name="Adams A."/>
            <person name="Chen W.-J."/>
            <person name="Guiguen Y."/>
        </authorList>
    </citation>
    <scope>NUCLEOTIDE SEQUENCE</scope>
    <source>
        <strain evidence="11">YG-15Mar2019-1</strain>
        <tissue evidence="11">Brain</tissue>
    </source>
</reference>
<dbReference type="InterPro" id="IPR002048">
    <property type="entry name" value="EF_hand_dom"/>
</dbReference>
<dbReference type="PRINTS" id="PR00449">
    <property type="entry name" value="RASTRNSFRMNG"/>
</dbReference>
<protein>
    <recommendedName>
        <fullName evidence="10">EF-hand domain-containing protein</fullName>
    </recommendedName>
</protein>
<dbReference type="GO" id="GO:0005525">
    <property type="term" value="F:GTP binding"/>
    <property type="evidence" value="ECO:0007669"/>
    <property type="project" value="UniProtKB-KW"/>
</dbReference>
<organism evidence="11 12">
    <name type="scientific">Megalops atlanticus</name>
    <name type="common">Tarpon</name>
    <name type="synonym">Clupea gigantea</name>
    <dbReference type="NCBI Taxonomy" id="7932"/>
    <lineage>
        <taxon>Eukaryota</taxon>
        <taxon>Metazoa</taxon>
        <taxon>Chordata</taxon>
        <taxon>Craniata</taxon>
        <taxon>Vertebrata</taxon>
        <taxon>Euteleostomi</taxon>
        <taxon>Actinopterygii</taxon>
        <taxon>Neopterygii</taxon>
        <taxon>Teleostei</taxon>
        <taxon>Elopiformes</taxon>
        <taxon>Megalopidae</taxon>
        <taxon>Megalops</taxon>
    </lineage>
</organism>
<dbReference type="InterPro" id="IPR011992">
    <property type="entry name" value="EF-hand-dom_pair"/>
</dbReference>
<dbReference type="NCBIfam" id="TIGR00231">
    <property type="entry name" value="small_GTP"/>
    <property type="match status" value="1"/>
</dbReference>
<evidence type="ECO:0000256" key="1">
    <source>
        <dbReference type="ARBA" id="ARBA00004496"/>
    </source>
</evidence>
<gene>
    <name evidence="11" type="ORF">MATL_G00140380</name>
</gene>
<feature type="compositionally biased region" description="Basic and acidic residues" evidence="9">
    <location>
        <begin position="433"/>
        <end position="443"/>
    </location>
</feature>
<proteinExistence type="predicted"/>
<keyword evidence="7" id="KW-0342">GTP-binding</keyword>
<dbReference type="EMBL" id="JAFDVH010000011">
    <property type="protein sequence ID" value="KAG7468204.1"/>
    <property type="molecule type" value="Genomic_DNA"/>
</dbReference>
<evidence type="ECO:0000256" key="4">
    <source>
        <dbReference type="ARBA" id="ARBA00022741"/>
    </source>
</evidence>
<feature type="region of interest" description="Disordered" evidence="9">
    <location>
        <begin position="305"/>
        <end position="325"/>
    </location>
</feature>
<dbReference type="SMART" id="SM00054">
    <property type="entry name" value="EFh"/>
    <property type="match status" value="2"/>
</dbReference>
<dbReference type="AlphaFoldDB" id="A0A9D3T2Y1"/>
<feature type="compositionally biased region" description="Polar residues" evidence="9">
    <location>
        <begin position="444"/>
        <end position="453"/>
    </location>
</feature>
<dbReference type="GO" id="GO:0005737">
    <property type="term" value="C:cytoplasm"/>
    <property type="evidence" value="ECO:0007669"/>
    <property type="project" value="UniProtKB-SubCell"/>
</dbReference>
<dbReference type="SMART" id="SM00173">
    <property type="entry name" value="RAS"/>
    <property type="match status" value="1"/>
</dbReference>
<dbReference type="InterPro" id="IPR018247">
    <property type="entry name" value="EF_Hand_1_Ca_BS"/>
</dbReference>
<keyword evidence="2" id="KW-0963">Cytoplasm</keyword>
<dbReference type="SMART" id="SM00176">
    <property type="entry name" value="RAN"/>
    <property type="match status" value="1"/>
</dbReference>
<dbReference type="Gene3D" id="1.10.238.10">
    <property type="entry name" value="EF-hand"/>
    <property type="match status" value="1"/>
</dbReference>
<feature type="region of interest" description="Disordered" evidence="9">
    <location>
        <begin position="421"/>
        <end position="458"/>
    </location>
</feature>
<dbReference type="Proteomes" id="UP001046870">
    <property type="component" value="Chromosome 11"/>
</dbReference>
<dbReference type="InterPro" id="IPR050227">
    <property type="entry name" value="Rab"/>
</dbReference>
<dbReference type="Pfam" id="PF00071">
    <property type="entry name" value="Ras"/>
    <property type="match status" value="1"/>
</dbReference>
<keyword evidence="5" id="KW-0106">Calcium</keyword>
<name>A0A9D3T2Y1_MEGAT</name>
<evidence type="ECO:0000259" key="10">
    <source>
        <dbReference type="PROSITE" id="PS50222"/>
    </source>
</evidence>
<dbReference type="OrthoDB" id="9879408at2759"/>
<dbReference type="SMART" id="SM00175">
    <property type="entry name" value="RAB"/>
    <property type="match status" value="1"/>
</dbReference>
<evidence type="ECO:0000256" key="5">
    <source>
        <dbReference type="ARBA" id="ARBA00022837"/>
    </source>
</evidence>
<dbReference type="Pfam" id="PF13499">
    <property type="entry name" value="EF-hand_7"/>
    <property type="match status" value="1"/>
</dbReference>
<dbReference type="InterPro" id="IPR027417">
    <property type="entry name" value="P-loop_NTPase"/>
</dbReference>
<evidence type="ECO:0000256" key="3">
    <source>
        <dbReference type="ARBA" id="ARBA00022723"/>
    </source>
</evidence>
<dbReference type="GO" id="GO:0005509">
    <property type="term" value="F:calcium ion binding"/>
    <property type="evidence" value="ECO:0007669"/>
    <property type="project" value="InterPro"/>
</dbReference>
<keyword evidence="6 8" id="KW-0175">Coiled coil</keyword>
<dbReference type="PROSITE" id="PS51421">
    <property type="entry name" value="RAS"/>
    <property type="match status" value="1"/>
</dbReference>
<dbReference type="PROSITE" id="PS51420">
    <property type="entry name" value="RHO"/>
    <property type="match status" value="1"/>
</dbReference>
<dbReference type="PROSITE" id="PS50222">
    <property type="entry name" value="EF_HAND_2"/>
    <property type="match status" value="1"/>
</dbReference>
<keyword evidence="12" id="KW-1185">Reference proteome</keyword>
<dbReference type="GO" id="GO:0003924">
    <property type="term" value="F:GTPase activity"/>
    <property type="evidence" value="ECO:0007669"/>
    <property type="project" value="InterPro"/>
</dbReference>
<evidence type="ECO:0000256" key="7">
    <source>
        <dbReference type="ARBA" id="ARBA00023134"/>
    </source>
</evidence>
<keyword evidence="4" id="KW-0547">Nucleotide-binding</keyword>
<accession>A0A9D3T2Y1</accession>
<dbReference type="PROSITE" id="PS00018">
    <property type="entry name" value="EF_HAND_1"/>
    <property type="match status" value="1"/>
</dbReference>
<sequence>MDRCDLQRLFSACDVNKTGRIEYEDFIVVCQELNVPSTEVRLLFNKFDEDEDGYVDFGDFSARFDEVSAALDLASFGEVQGQRSAWDKFLDRMNGEMPFLGSTRERLATLYQQIYCASDASLLQQYEALIESLEREMRDQHLENQRLVRNLRRLEEVTARQLTELEEDLQQQLACVEERVKEEEHRRSEATITAIEQRHKGKVADLQATIETLKKNQEESWRSSSRVDVYQLKSQIREMSQENEQLRSSLMKAQGNISVLQTELDKQAVSDQRPECIGENQDLEKMLDECSSYPSHIKVLQEMNKKRHDSNDGLRSALVRSGGSGEWRNVTDPCSRQGVAVLPLCKITSNHEDVCRDLKPIRQSTLNYSSFENEDESMAVGSCEVKHSCVASWREKCTDSGVSLFTDRDVDVDDVDVDDVETEASLSSDYDSDDSRDSVETVHHSNSCSSSNAEGLDSAAPSICSSRSFTRRRLSAFYPQEGVAEDPHEEDIPVYRLVLAGDAGSGKSSFLLRLSVNEFRKDMQTTLGVDFQEMKMLVDGEKTNLQIWDTAGQERYRSISRSYFRKAQGVLLLYDVTSETSFLNIRNWMAQIQESAEERIPMCLIGNKADLRTEQPEDSCVSTTHGERLARMYNALFCETSAKEGTNIVEAVLHLAREVKKNTCMKPKPEPQVGLNLEEDRKLLSCCGI</sequence>
<feature type="coiled-coil region" evidence="8">
    <location>
        <begin position="116"/>
        <end position="263"/>
    </location>
</feature>
<evidence type="ECO:0000313" key="12">
    <source>
        <dbReference type="Proteomes" id="UP001046870"/>
    </source>
</evidence>
<dbReference type="SUPFAM" id="SSF47473">
    <property type="entry name" value="EF-hand"/>
    <property type="match status" value="1"/>
</dbReference>
<evidence type="ECO:0000256" key="6">
    <source>
        <dbReference type="ARBA" id="ARBA00023054"/>
    </source>
</evidence>
<dbReference type="CDD" id="cd00154">
    <property type="entry name" value="Rab"/>
    <property type="match status" value="1"/>
</dbReference>
<dbReference type="PROSITE" id="PS51419">
    <property type="entry name" value="RAB"/>
    <property type="match status" value="1"/>
</dbReference>
<comment type="subcellular location">
    <subcellularLocation>
        <location evidence="1">Cytoplasm</location>
    </subcellularLocation>
</comment>
<dbReference type="SUPFAM" id="SSF52540">
    <property type="entry name" value="P-loop containing nucleoside triphosphate hydrolases"/>
    <property type="match status" value="1"/>
</dbReference>
<dbReference type="SMART" id="SM00174">
    <property type="entry name" value="RHO"/>
    <property type="match status" value="1"/>
</dbReference>
<evidence type="ECO:0000256" key="9">
    <source>
        <dbReference type="SAM" id="MobiDB-lite"/>
    </source>
</evidence>
<dbReference type="CDD" id="cd00051">
    <property type="entry name" value="EFh"/>
    <property type="match status" value="1"/>
</dbReference>